<evidence type="ECO:0000256" key="1">
    <source>
        <dbReference type="SAM" id="Phobius"/>
    </source>
</evidence>
<organism evidence="3 5">
    <name type="scientific">Pyrenophora tritici-repentis</name>
    <dbReference type="NCBI Taxonomy" id="45151"/>
    <lineage>
        <taxon>Eukaryota</taxon>
        <taxon>Fungi</taxon>
        <taxon>Dikarya</taxon>
        <taxon>Ascomycota</taxon>
        <taxon>Pezizomycotina</taxon>
        <taxon>Dothideomycetes</taxon>
        <taxon>Pleosporomycetidae</taxon>
        <taxon>Pleosporales</taxon>
        <taxon>Pleosporineae</taxon>
        <taxon>Pleosporaceae</taxon>
        <taxon>Pyrenophora</taxon>
    </lineage>
</organism>
<dbReference type="OMA" id="SKRDTRY"/>
<reference evidence="6" key="4">
    <citation type="journal article" date="2022" name="Microb. Genom.">
        <title>A global pangenome for the wheat fungal pathogen Pyrenophora tritici-repentis and prediction of effector protein structural homology.</title>
        <authorList>
            <person name="Moolhuijzen P.M."/>
            <person name="See P.T."/>
            <person name="Shi G."/>
            <person name="Powell H.R."/>
            <person name="Cockram J."/>
            <person name="Jorgensen L.N."/>
            <person name="Benslimane H."/>
            <person name="Strelkov S.E."/>
            <person name="Turner J."/>
            <person name="Liu Z."/>
            <person name="Moffat C.S."/>
        </authorList>
    </citation>
    <scope>NUCLEOTIDE SEQUENCE [LARGE SCALE GENOMIC DNA]</scope>
</reference>
<protein>
    <submittedName>
        <fullName evidence="3">Uncharacterized protein</fullName>
    </submittedName>
</protein>
<accession>A0A2W1I4E8</accession>
<dbReference type="AlphaFoldDB" id="A0A2W1I4E8"/>
<dbReference type="Proteomes" id="UP000249757">
    <property type="component" value="Unassembled WGS sequence"/>
</dbReference>
<evidence type="ECO:0000313" key="3">
    <source>
        <dbReference type="EMBL" id="KAF7566402.1"/>
    </source>
</evidence>
<evidence type="ECO:0000313" key="6">
    <source>
        <dbReference type="Proteomes" id="UP000249757"/>
    </source>
</evidence>
<dbReference type="EMBL" id="NQIK02000009">
    <property type="protein sequence ID" value="KAF7566402.1"/>
    <property type="molecule type" value="Genomic_DNA"/>
</dbReference>
<reference evidence="3 5" key="1">
    <citation type="journal article" date="2018" name="BMC Genomics">
        <title>Comparative genomics of the wheat fungal pathogen Pyrenophora tritici-repentis reveals chromosomal variations and genome plasticity.</title>
        <authorList>
            <person name="Moolhuijzen P."/>
            <person name="See P.T."/>
            <person name="Hane J.K."/>
            <person name="Shi G."/>
            <person name="Liu Z."/>
            <person name="Oliver R.P."/>
            <person name="Moffat C.S."/>
        </authorList>
    </citation>
    <scope>NUCLEOTIDE SEQUENCE [LARGE SCALE GENOMIC DNA]</scope>
    <source>
        <strain evidence="3">M4</strain>
    </source>
</reference>
<dbReference type="Proteomes" id="UP000245464">
    <property type="component" value="Chromosome 9"/>
</dbReference>
<keyword evidence="1" id="KW-0472">Membrane</keyword>
<keyword evidence="2" id="KW-0732">Signal</keyword>
<feature type="chain" id="PRO_5042701364" evidence="2">
    <location>
        <begin position="21"/>
        <end position="180"/>
    </location>
</feature>
<name>A0A2W1I4E8_9PLEO</name>
<evidence type="ECO:0000313" key="4">
    <source>
        <dbReference type="EMBL" id="KAI1519355.1"/>
    </source>
</evidence>
<feature type="transmembrane region" description="Helical" evidence="1">
    <location>
        <begin position="55"/>
        <end position="72"/>
    </location>
</feature>
<sequence length="180" mass="20850">MNKLRLFLGMVLAVTIAASSQELRIAVGIFFSWALGHVLLRRFAFPAGFGKAHNIYIFVTFWLLAAFNNPFYENTSGRLLDIFTRDRFDPDVPGSGFTDWHETYRRRHEEVDSLLATIFWTLSLAFLALFVSLWRWVDDTYTKSTQLSRTITYLCEHGVPPPLPHKQPEVSVSKRDTRYN</sequence>
<dbReference type="OrthoDB" id="3790567at2759"/>
<keyword evidence="1" id="KW-0812">Transmembrane</keyword>
<reference evidence="4" key="3">
    <citation type="journal article" date="2022" name="bioRxiv">
        <title>A global pangenome for the wheat fungal pathogen Pyrenophora tritici-repentis and prediction of effector protein structural homology.</title>
        <authorList>
            <person name="Moolhuijzen P."/>
            <person name="See P.T."/>
            <person name="Shi G."/>
            <person name="Powell H.R."/>
            <person name="Cockram J."/>
            <person name="Jorgensen L.N."/>
            <person name="Benslimane H."/>
            <person name="Strelkov S.E."/>
            <person name="Turner J."/>
            <person name="Liu Z."/>
            <person name="Moffat C.S."/>
        </authorList>
    </citation>
    <scope>NUCLEOTIDE SEQUENCE</scope>
    <source>
        <strain evidence="4">86-124</strain>
    </source>
</reference>
<feature type="signal peptide" evidence="2">
    <location>
        <begin position="1"/>
        <end position="20"/>
    </location>
</feature>
<evidence type="ECO:0000256" key="2">
    <source>
        <dbReference type="SAM" id="SignalP"/>
    </source>
</evidence>
<gene>
    <name evidence="4" type="ORF">Ptr86124_002483</name>
    <name evidence="3" type="ORF">PtrM4_147220</name>
</gene>
<reference evidence="4" key="2">
    <citation type="submission" date="2021-05" db="EMBL/GenBank/DDBJ databases">
        <authorList>
            <person name="Moolhuijzen P.M."/>
            <person name="Moffat C.S."/>
        </authorList>
    </citation>
    <scope>NUCLEOTIDE SEQUENCE</scope>
    <source>
        <strain evidence="4">86-124</strain>
    </source>
</reference>
<evidence type="ECO:0000313" key="5">
    <source>
        <dbReference type="Proteomes" id="UP000245464"/>
    </source>
</evidence>
<feature type="transmembrane region" description="Helical" evidence="1">
    <location>
        <begin position="114"/>
        <end position="137"/>
    </location>
</feature>
<keyword evidence="1" id="KW-1133">Transmembrane helix</keyword>
<keyword evidence="6" id="KW-1185">Reference proteome</keyword>
<dbReference type="EMBL" id="NRDI02000002">
    <property type="protein sequence ID" value="KAI1519355.1"/>
    <property type="molecule type" value="Genomic_DNA"/>
</dbReference>
<comment type="caution">
    <text evidence="3">The sequence shown here is derived from an EMBL/GenBank/DDBJ whole genome shotgun (WGS) entry which is preliminary data.</text>
</comment>
<feature type="transmembrane region" description="Helical" evidence="1">
    <location>
        <begin position="30"/>
        <end position="48"/>
    </location>
</feature>
<proteinExistence type="predicted"/>